<dbReference type="Proteomes" id="UP000538292">
    <property type="component" value="Unassembled WGS sequence"/>
</dbReference>
<accession>A0A7W2ATE3</accession>
<comment type="caution">
    <text evidence="1">The sequence shown here is derived from an EMBL/GenBank/DDBJ whole genome shotgun (WGS) entry which is preliminary data.</text>
</comment>
<dbReference type="EMBL" id="JACEOL010000065">
    <property type="protein sequence ID" value="MBA4603665.1"/>
    <property type="molecule type" value="Genomic_DNA"/>
</dbReference>
<evidence type="ECO:0000313" key="1">
    <source>
        <dbReference type="EMBL" id="MBA4603665.1"/>
    </source>
</evidence>
<dbReference type="InterPro" id="IPR019117">
    <property type="entry name" value="CRISPR-assoc_protein_Cmr3"/>
</dbReference>
<evidence type="ECO:0000313" key="2">
    <source>
        <dbReference type="Proteomes" id="UP000538292"/>
    </source>
</evidence>
<name>A0A7W2ATE3_9BACL</name>
<proteinExistence type="predicted"/>
<evidence type="ECO:0008006" key="3">
    <source>
        <dbReference type="Google" id="ProtNLM"/>
    </source>
</evidence>
<dbReference type="Gene3D" id="3.30.70.2940">
    <property type="match status" value="1"/>
</dbReference>
<organism evidence="1 2">
    <name type="scientific">Thermoactinomyces mirandus</name>
    <dbReference type="NCBI Taxonomy" id="2756294"/>
    <lineage>
        <taxon>Bacteria</taxon>
        <taxon>Bacillati</taxon>
        <taxon>Bacillota</taxon>
        <taxon>Bacilli</taxon>
        <taxon>Bacillales</taxon>
        <taxon>Thermoactinomycetaceae</taxon>
        <taxon>Thermoactinomyces</taxon>
    </lineage>
</organism>
<dbReference type="AlphaFoldDB" id="A0A7W2ATE3"/>
<keyword evidence="2" id="KW-1185">Reference proteome</keyword>
<gene>
    <name evidence="1" type="ORF">H2C83_15465</name>
</gene>
<sequence>MSKWLFRFRALDTFFFRDGTPFHAEEPGVTPQGVFPPSIFTLQGAIRAALAYHIKEWVPGKRWPEELGRVETKGRSAEELRKKWSEPDDLGCLRLSGPYLQVDGKRYFPAPLLLIGRKKEKEKCWELTRLKPTTTRYTSDLGEELQYLKPEKKIPDSKLIAGWLNGEGMEAVLNEEVPDPQSLLIPGDKWKPERRVGIKRNDKRTAMDHHLYTITHTRPEQDVEVVVEVAGLDQDWQPLGKIMNPLGGEGRFAEVMVEEAGQNTDFPKMPAAEQFVAQDGKLRFTVSLLTPARYPDMKKAVLEGPPKIQETLKSVRYISASVGKAIQIGGWNVVARWPRTLQSFLPVGSTWFYEASMDELPELATLHGTLTGELEAYGMGQIVIGTWKQGGEQK</sequence>
<dbReference type="Pfam" id="PF09700">
    <property type="entry name" value="Cas_Cmr3"/>
    <property type="match status" value="1"/>
</dbReference>
<dbReference type="Gene3D" id="2.60.40.4350">
    <property type="match status" value="1"/>
</dbReference>
<reference evidence="1 2" key="1">
    <citation type="submission" date="2020-07" db="EMBL/GenBank/DDBJ databases">
        <title>Thermoactinomyces phylogeny.</title>
        <authorList>
            <person name="Dunlap C."/>
        </authorList>
    </citation>
    <scope>NUCLEOTIDE SEQUENCE [LARGE SCALE GENOMIC DNA]</scope>
    <source>
        <strain evidence="1 2">AMNI-1</strain>
    </source>
</reference>
<protein>
    <recommendedName>
        <fullName evidence="3">Type III-B CRISPR module-associated protein Cmr3</fullName>
    </recommendedName>
</protein>
<dbReference type="RefSeq" id="WP_181742140.1">
    <property type="nucleotide sequence ID" value="NZ_JACEOL010000065.1"/>
</dbReference>